<protein>
    <submittedName>
        <fullName evidence="1">Uncharacterized protein</fullName>
    </submittedName>
</protein>
<reference evidence="1 2" key="1">
    <citation type="submission" date="2020-02" db="EMBL/GenBank/DDBJ databases">
        <authorList>
            <person name="Ma Q."/>
            <person name="Huang Y."/>
            <person name="Song X."/>
            <person name="Pei D."/>
        </authorList>
    </citation>
    <scope>NUCLEOTIDE SEQUENCE [LARGE SCALE GENOMIC DNA]</scope>
    <source>
        <strain evidence="1">Sxm20200214</strain>
        <tissue evidence="1">Leaf</tissue>
    </source>
</reference>
<gene>
    <name evidence="1" type="ORF">Bca52824_023568</name>
</gene>
<evidence type="ECO:0000313" key="1">
    <source>
        <dbReference type="EMBL" id="KAG2312011.1"/>
    </source>
</evidence>
<sequence>MASYPMCLVFTRKFRATEPGLVDDVREVFEKYTEVDAHMSPEQQRKLIFDEEGRRETSLEETEKIVDEIIRRRHHITN</sequence>
<dbReference type="EMBL" id="JAAMPC010000005">
    <property type="protein sequence ID" value="KAG2312011.1"/>
    <property type="molecule type" value="Genomic_DNA"/>
</dbReference>
<keyword evidence="2" id="KW-1185">Reference proteome</keyword>
<comment type="caution">
    <text evidence="1">The sequence shown here is derived from an EMBL/GenBank/DDBJ whole genome shotgun (WGS) entry which is preliminary data.</text>
</comment>
<name>A0A8X7VIP6_BRACI</name>
<accession>A0A8X7VIP6</accession>
<dbReference type="AlphaFoldDB" id="A0A8X7VIP6"/>
<proteinExistence type="predicted"/>
<dbReference type="Proteomes" id="UP000886595">
    <property type="component" value="Unassembled WGS sequence"/>
</dbReference>
<organism evidence="1 2">
    <name type="scientific">Brassica carinata</name>
    <name type="common">Ethiopian mustard</name>
    <name type="synonym">Abyssinian cabbage</name>
    <dbReference type="NCBI Taxonomy" id="52824"/>
    <lineage>
        <taxon>Eukaryota</taxon>
        <taxon>Viridiplantae</taxon>
        <taxon>Streptophyta</taxon>
        <taxon>Embryophyta</taxon>
        <taxon>Tracheophyta</taxon>
        <taxon>Spermatophyta</taxon>
        <taxon>Magnoliopsida</taxon>
        <taxon>eudicotyledons</taxon>
        <taxon>Gunneridae</taxon>
        <taxon>Pentapetalae</taxon>
        <taxon>rosids</taxon>
        <taxon>malvids</taxon>
        <taxon>Brassicales</taxon>
        <taxon>Brassicaceae</taxon>
        <taxon>Brassiceae</taxon>
        <taxon>Brassica</taxon>
    </lineage>
</organism>
<dbReference type="OrthoDB" id="269822at2759"/>
<evidence type="ECO:0000313" key="2">
    <source>
        <dbReference type="Proteomes" id="UP000886595"/>
    </source>
</evidence>